<organism evidence="1 2">
    <name type="scientific">Psittacicella hinzii</name>
    <dbReference type="NCBI Taxonomy" id="2028575"/>
    <lineage>
        <taxon>Bacteria</taxon>
        <taxon>Pseudomonadati</taxon>
        <taxon>Pseudomonadota</taxon>
        <taxon>Gammaproteobacteria</taxon>
        <taxon>Pasteurellales</taxon>
        <taxon>Psittacicellaceae</taxon>
        <taxon>Psittacicella</taxon>
    </lineage>
</organism>
<name>A0A3A1YSM1_9GAMM</name>
<comment type="caution">
    <text evidence="1">The sequence shown here is derived from an EMBL/GenBank/DDBJ whole genome shotgun (WGS) entry which is preliminary data.</text>
</comment>
<gene>
    <name evidence="1" type="ORF">CKF58_00465</name>
</gene>
<dbReference type="Proteomes" id="UP000265916">
    <property type="component" value="Unassembled WGS sequence"/>
</dbReference>
<reference evidence="1 2" key="1">
    <citation type="submission" date="2017-08" db="EMBL/GenBank/DDBJ databases">
        <title>Reclassification of Bisgaard taxon 37 and 44.</title>
        <authorList>
            <person name="Christensen H."/>
        </authorList>
    </citation>
    <scope>NUCLEOTIDE SEQUENCE [LARGE SCALE GENOMIC DNA]</scope>
    <source>
        <strain evidence="1 2">111</strain>
    </source>
</reference>
<sequence>MLNLQLNHDFWQQILEQTKVAGNEHLVKNLNAELLTKFWQYHVYQNLDTLKKQQVVNVNYFVVLEKSILGLQLSIPHAKFKVLMPHQVNVWEHKVKTSLEEVVKQQVLGEVKQQALTKALARQFLREKYINALLPRLWEHGIDSTWIKEFYAWHVGDKDTNLFLSSIESEQELEITSLLPKIILDPYRIYKAQVINLDLENNLAFVKLQLGALAENVAQANQIAILKLSDCFEAYANNKKAYKSIKDLISNKQHLNVRLKSLAYADKYARVTLAEPKDFAQSPLAQLELLNNNLWDKNSSDEQVVNLDKITNVCRNLDLEFLFKYLLGEAAYTYYLWQTQSNLNVSNVPVAQAELLTPLTTWQSGVLDKVINFAGNPISLKSLKDKFVISGIGTKTKDSLLVSGNNFEKKEAAYKFLGTSISSKWGINLDLDYVYLGVTIDINAGQAKTSDLLNAINEDELYKRYNLQNSKREICKYINGNMDYRLAINLLALPLVFNTIKQLKLVGQILVDFLPLAKKSATVFNNELALLAKEYGLEADIVLQSSNPKNYLTSNAILELAKEREYIPLAYQLTESSNNQEQDNIYSQWLNFRDFMLDLIKQQAIKVSKKSKSSFYQNFSTYAISDEQNHLQENTPLNNWLKSKNAKEVIDINKNLEQEVYKAEGLDWQLITQAIVEEYSTYYHKYELALINALAKLPAYETRQQYLSAYS</sequence>
<dbReference type="RefSeq" id="WP_147397177.1">
    <property type="nucleotide sequence ID" value="NZ_NRJG01000005.1"/>
</dbReference>
<accession>A0A3A1YSM1</accession>
<feature type="non-terminal residue" evidence="1">
    <location>
        <position position="711"/>
    </location>
</feature>
<proteinExistence type="predicted"/>
<protein>
    <submittedName>
        <fullName evidence="1">Uncharacterized protein</fullName>
    </submittedName>
</protein>
<evidence type="ECO:0000313" key="2">
    <source>
        <dbReference type="Proteomes" id="UP000265916"/>
    </source>
</evidence>
<evidence type="ECO:0000313" key="1">
    <source>
        <dbReference type="EMBL" id="RIY40625.1"/>
    </source>
</evidence>
<dbReference type="EMBL" id="NRJG01000005">
    <property type="protein sequence ID" value="RIY40625.1"/>
    <property type="molecule type" value="Genomic_DNA"/>
</dbReference>
<dbReference type="AlphaFoldDB" id="A0A3A1YSM1"/>
<keyword evidence="2" id="KW-1185">Reference proteome</keyword>